<sequence>MGNKLYRSTQNRILGGVCGGIAEYFGLDPALVRIIWLVTIFAGGAGILAYIIAWILIPESPLEGVDQHDKFLGNKASAEVFGWILIAVGILLIFRFFIPWFFSKYFWPLVLIALGAGIILKYKDRG</sequence>
<dbReference type="InterPro" id="IPR007168">
    <property type="entry name" value="Phageshock_PspC_N"/>
</dbReference>
<evidence type="ECO:0000313" key="10">
    <source>
        <dbReference type="Proteomes" id="UP000184088"/>
    </source>
</evidence>
<dbReference type="PANTHER" id="PTHR33885:SF3">
    <property type="entry name" value="PHAGE SHOCK PROTEIN C"/>
    <property type="match status" value="1"/>
</dbReference>
<comment type="subcellular location">
    <subcellularLocation>
        <location evidence="1">Cell membrane</location>
        <topology evidence="1">Single-pass membrane protein</topology>
    </subcellularLocation>
</comment>
<protein>
    <submittedName>
        <fullName evidence="9">Phage shock protein C (PspC) family protein</fullName>
    </submittedName>
</protein>
<keyword evidence="5 6" id="KW-0472">Membrane</keyword>
<keyword evidence="3 6" id="KW-0812">Transmembrane</keyword>
<feature type="domain" description="LiaF transmembrane" evidence="8">
    <location>
        <begin position="74"/>
        <end position="123"/>
    </location>
</feature>
<keyword evidence="4 6" id="KW-1133">Transmembrane helix</keyword>
<evidence type="ECO:0000256" key="3">
    <source>
        <dbReference type="ARBA" id="ARBA00022692"/>
    </source>
</evidence>
<accession>A0A1M5C2U4</accession>
<feature type="domain" description="Phage shock protein PspC N-terminal" evidence="7">
    <location>
        <begin position="4"/>
        <end position="59"/>
    </location>
</feature>
<name>A0A1M5C2U4_9THEO</name>
<evidence type="ECO:0000256" key="1">
    <source>
        <dbReference type="ARBA" id="ARBA00004162"/>
    </source>
</evidence>
<dbReference type="OrthoDB" id="9815286at2"/>
<feature type="transmembrane region" description="Helical" evidence="6">
    <location>
        <begin position="78"/>
        <end position="98"/>
    </location>
</feature>
<proteinExistence type="predicted"/>
<dbReference type="AlphaFoldDB" id="A0A1M5C2U4"/>
<evidence type="ECO:0000256" key="4">
    <source>
        <dbReference type="ARBA" id="ARBA00022989"/>
    </source>
</evidence>
<keyword evidence="10" id="KW-1185">Reference proteome</keyword>
<feature type="transmembrane region" description="Helical" evidence="6">
    <location>
        <begin position="34"/>
        <end position="57"/>
    </location>
</feature>
<dbReference type="Pfam" id="PF22570">
    <property type="entry name" value="LiaF-TM"/>
    <property type="match status" value="1"/>
</dbReference>
<dbReference type="EMBL" id="FQVH01000025">
    <property type="protein sequence ID" value="SHF48937.1"/>
    <property type="molecule type" value="Genomic_DNA"/>
</dbReference>
<gene>
    <name evidence="9" type="ORF">SAMN02746089_02016</name>
</gene>
<dbReference type="STRING" id="1121256.SAMN02746089_02016"/>
<keyword evidence="2" id="KW-1003">Cell membrane</keyword>
<dbReference type="PANTHER" id="PTHR33885">
    <property type="entry name" value="PHAGE SHOCK PROTEIN C"/>
    <property type="match status" value="1"/>
</dbReference>
<dbReference type="InterPro" id="IPR052027">
    <property type="entry name" value="PspC"/>
</dbReference>
<dbReference type="Pfam" id="PF04024">
    <property type="entry name" value="PspC"/>
    <property type="match status" value="1"/>
</dbReference>
<dbReference type="GO" id="GO:0005886">
    <property type="term" value="C:plasma membrane"/>
    <property type="evidence" value="ECO:0007669"/>
    <property type="project" value="UniProtKB-SubCell"/>
</dbReference>
<feature type="transmembrane region" description="Helical" evidence="6">
    <location>
        <begin position="104"/>
        <end position="122"/>
    </location>
</feature>
<evidence type="ECO:0000259" key="7">
    <source>
        <dbReference type="Pfam" id="PF04024"/>
    </source>
</evidence>
<dbReference type="Proteomes" id="UP000184088">
    <property type="component" value="Unassembled WGS sequence"/>
</dbReference>
<dbReference type="RefSeq" id="WP_073344833.1">
    <property type="nucleotide sequence ID" value="NZ_FQVH01000025.1"/>
</dbReference>
<organism evidence="9 10">
    <name type="scientific">Caldanaerobius fijiensis DSM 17918</name>
    <dbReference type="NCBI Taxonomy" id="1121256"/>
    <lineage>
        <taxon>Bacteria</taxon>
        <taxon>Bacillati</taxon>
        <taxon>Bacillota</taxon>
        <taxon>Clostridia</taxon>
        <taxon>Thermoanaerobacterales</taxon>
        <taxon>Thermoanaerobacteraceae</taxon>
        <taxon>Caldanaerobius</taxon>
    </lineage>
</organism>
<dbReference type="InterPro" id="IPR054331">
    <property type="entry name" value="LiaF_TM"/>
</dbReference>
<evidence type="ECO:0000259" key="8">
    <source>
        <dbReference type="Pfam" id="PF22570"/>
    </source>
</evidence>
<evidence type="ECO:0000256" key="6">
    <source>
        <dbReference type="SAM" id="Phobius"/>
    </source>
</evidence>
<reference evidence="9 10" key="1">
    <citation type="submission" date="2016-11" db="EMBL/GenBank/DDBJ databases">
        <authorList>
            <person name="Jaros S."/>
            <person name="Januszkiewicz K."/>
            <person name="Wedrychowicz H."/>
        </authorList>
    </citation>
    <scope>NUCLEOTIDE SEQUENCE [LARGE SCALE GENOMIC DNA]</scope>
    <source>
        <strain evidence="9 10">DSM 17918</strain>
    </source>
</reference>
<evidence type="ECO:0000256" key="5">
    <source>
        <dbReference type="ARBA" id="ARBA00023136"/>
    </source>
</evidence>
<evidence type="ECO:0000313" key="9">
    <source>
        <dbReference type="EMBL" id="SHF48937.1"/>
    </source>
</evidence>
<evidence type="ECO:0000256" key="2">
    <source>
        <dbReference type="ARBA" id="ARBA00022475"/>
    </source>
</evidence>